<dbReference type="RefSeq" id="XP_005822812.1">
    <property type="nucleotide sequence ID" value="XM_005822755.1"/>
</dbReference>
<dbReference type="PANTHER" id="PTHR24031">
    <property type="entry name" value="RNA HELICASE"/>
    <property type="match status" value="1"/>
</dbReference>
<evidence type="ECO:0000256" key="3">
    <source>
        <dbReference type="ARBA" id="ARBA00022801"/>
    </source>
</evidence>
<keyword evidence="2 7" id="KW-0547">Nucleotide-binding</keyword>
<comment type="catalytic activity">
    <reaction evidence="7">
        <text>ATP + H2O = ADP + phosphate + H(+)</text>
        <dbReference type="Rhea" id="RHEA:13065"/>
        <dbReference type="ChEBI" id="CHEBI:15377"/>
        <dbReference type="ChEBI" id="CHEBI:15378"/>
        <dbReference type="ChEBI" id="CHEBI:30616"/>
        <dbReference type="ChEBI" id="CHEBI:43474"/>
        <dbReference type="ChEBI" id="CHEBI:456216"/>
        <dbReference type="EC" id="3.6.4.13"/>
    </reaction>
</comment>
<comment type="function">
    <text evidence="7">RNA helicase.</text>
</comment>
<dbReference type="KEGG" id="gtt:GUITHDRAFT_117980"/>
<evidence type="ECO:0000256" key="2">
    <source>
        <dbReference type="ARBA" id="ARBA00022741"/>
    </source>
</evidence>
<dbReference type="SUPFAM" id="SSF52540">
    <property type="entry name" value="P-loop containing nucleoside triphosphate hydrolases"/>
    <property type="match status" value="2"/>
</dbReference>
<reference evidence="11" key="3">
    <citation type="submission" date="2016-03" db="UniProtKB">
        <authorList>
            <consortium name="EnsemblProtists"/>
        </authorList>
    </citation>
    <scope>IDENTIFICATION</scope>
</reference>
<dbReference type="GO" id="GO:0009507">
    <property type="term" value="C:chloroplast"/>
    <property type="evidence" value="ECO:0007669"/>
    <property type="project" value="UniProtKB-SubCell"/>
</dbReference>
<comment type="domain">
    <text evidence="7">The Q motif is unique to and characteristic of the DEAD box family of RNA helicases and controls ATP binding and hydrolysis.</text>
</comment>
<dbReference type="SMART" id="SM00487">
    <property type="entry name" value="DEXDc"/>
    <property type="match status" value="1"/>
</dbReference>
<evidence type="ECO:0000256" key="4">
    <source>
        <dbReference type="ARBA" id="ARBA00022806"/>
    </source>
</evidence>
<dbReference type="AlphaFoldDB" id="L1IIC7"/>
<dbReference type="GO" id="GO:0003723">
    <property type="term" value="F:RNA binding"/>
    <property type="evidence" value="ECO:0007669"/>
    <property type="project" value="UniProtKB-UniRule"/>
</dbReference>
<evidence type="ECO:0000259" key="9">
    <source>
        <dbReference type="PROSITE" id="PS51192"/>
    </source>
</evidence>
<dbReference type="OMA" id="WELRYLG"/>
<evidence type="ECO:0000313" key="11">
    <source>
        <dbReference type="EnsemblProtists" id="EKX35832"/>
    </source>
</evidence>
<keyword evidence="12" id="KW-1185">Reference proteome</keyword>
<dbReference type="InterPro" id="IPR014001">
    <property type="entry name" value="Helicase_ATP-bd"/>
</dbReference>
<feature type="compositionally biased region" description="Basic and acidic residues" evidence="8">
    <location>
        <begin position="28"/>
        <end position="53"/>
    </location>
</feature>
<keyword evidence="6 7" id="KW-0694">RNA-binding</keyword>
<keyword evidence="4 7" id="KW-0347">Helicase</keyword>
<dbReference type="EnsemblProtists" id="EKX35832">
    <property type="protein sequence ID" value="EKX35832"/>
    <property type="gene ID" value="GUITHDRAFT_117980"/>
</dbReference>
<reference evidence="10 12" key="1">
    <citation type="journal article" date="2012" name="Nature">
        <title>Algal genomes reveal evolutionary mosaicism and the fate of nucleomorphs.</title>
        <authorList>
            <consortium name="DOE Joint Genome Institute"/>
            <person name="Curtis B.A."/>
            <person name="Tanifuji G."/>
            <person name="Burki F."/>
            <person name="Gruber A."/>
            <person name="Irimia M."/>
            <person name="Maruyama S."/>
            <person name="Arias M.C."/>
            <person name="Ball S.G."/>
            <person name="Gile G.H."/>
            <person name="Hirakawa Y."/>
            <person name="Hopkins J.F."/>
            <person name="Kuo A."/>
            <person name="Rensing S.A."/>
            <person name="Schmutz J."/>
            <person name="Symeonidi A."/>
            <person name="Elias M."/>
            <person name="Eveleigh R.J."/>
            <person name="Herman E.K."/>
            <person name="Klute M.J."/>
            <person name="Nakayama T."/>
            <person name="Obornik M."/>
            <person name="Reyes-Prieto A."/>
            <person name="Armbrust E.V."/>
            <person name="Aves S.J."/>
            <person name="Beiko R.G."/>
            <person name="Coutinho P."/>
            <person name="Dacks J.B."/>
            <person name="Durnford D.G."/>
            <person name="Fast N.M."/>
            <person name="Green B.R."/>
            <person name="Grisdale C.J."/>
            <person name="Hempel F."/>
            <person name="Henrissat B."/>
            <person name="Hoppner M.P."/>
            <person name="Ishida K."/>
            <person name="Kim E."/>
            <person name="Koreny L."/>
            <person name="Kroth P.G."/>
            <person name="Liu Y."/>
            <person name="Malik S.B."/>
            <person name="Maier U.G."/>
            <person name="McRose D."/>
            <person name="Mock T."/>
            <person name="Neilson J.A."/>
            <person name="Onodera N.T."/>
            <person name="Poole A.M."/>
            <person name="Pritham E.J."/>
            <person name="Richards T.A."/>
            <person name="Rocap G."/>
            <person name="Roy S.W."/>
            <person name="Sarai C."/>
            <person name="Schaack S."/>
            <person name="Shirato S."/>
            <person name="Slamovits C.H."/>
            <person name="Spencer D.F."/>
            <person name="Suzuki S."/>
            <person name="Worden A.Z."/>
            <person name="Zauner S."/>
            <person name="Barry K."/>
            <person name="Bell C."/>
            <person name="Bharti A.K."/>
            <person name="Crow J.A."/>
            <person name="Grimwood J."/>
            <person name="Kramer R."/>
            <person name="Lindquist E."/>
            <person name="Lucas S."/>
            <person name="Salamov A."/>
            <person name="McFadden G.I."/>
            <person name="Lane C.E."/>
            <person name="Keeling P.J."/>
            <person name="Gray M.W."/>
            <person name="Grigoriev I.V."/>
            <person name="Archibald J.M."/>
        </authorList>
    </citation>
    <scope>NUCLEOTIDE SEQUENCE</scope>
    <source>
        <strain evidence="10 12">CCMP2712</strain>
    </source>
</reference>
<keyword evidence="5 7" id="KW-0067">ATP-binding</keyword>
<feature type="domain" description="Helicase ATP-binding" evidence="9">
    <location>
        <begin position="160"/>
        <end position="357"/>
    </location>
</feature>
<evidence type="ECO:0000256" key="1">
    <source>
        <dbReference type="ARBA" id="ARBA00004229"/>
    </source>
</evidence>
<dbReference type="Gene3D" id="3.40.50.300">
    <property type="entry name" value="P-loop containing nucleotide triphosphate hydrolases"/>
    <property type="match status" value="2"/>
</dbReference>
<comment type="subcellular location">
    <subcellularLocation>
        <location evidence="1">Plastid</location>
        <location evidence="1">Chloroplast</location>
    </subcellularLocation>
</comment>
<evidence type="ECO:0000256" key="6">
    <source>
        <dbReference type="ARBA" id="ARBA00022884"/>
    </source>
</evidence>
<evidence type="ECO:0000256" key="5">
    <source>
        <dbReference type="ARBA" id="ARBA00022840"/>
    </source>
</evidence>
<dbReference type="eggNOG" id="KOG0327">
    <property type="taxonomic scope" value="Eukaryota"/>
</dbReference>
<dbReference type="HOGENOM" id="CLU_439713_0_0_1"/>
<sequence length="622" mass="70472">MKDTRQFHSGNEPSGRRVLLLSSERRLLERRRKEGTISPQDLKRLEEHERSEAQKGPTEEMTEGDVGVVKKAAGPAAIAMYQMGLSSENITEEELSEMKMEVMIDDLKDMKGNLKPLSPLPIEETTNPNQFAGLMCTPQVHEKLQAIGVSTPLPIQHVAIPSIMSGRSVIVQSPTGSGKTLAYLMPLFARFEEGSKPRRGLIVAPTRELALQILSECVRYRGAGFGMMIVGGTERFEDQLDKMMKTTCPIVICTPDRYQSILATIRDKDQLQQLLGNLEVMVLDEVDKLLNPLNKHAPLKKVKMRKAHPMPTSLMMQRILQHHNRRSLPLQIVSCSATISRSLRQELARFDESLGMKVLDIVRLSRDDFMTEEELVQQNKLLKKLDTGGQFEAGAIIPPTIKHLYLSIRREEEKYRTLQNLLTAYCPTTPAILFLPNGLSVNEIIDKMHYSGIERAISIHRALGFDEYDAKNATGEPTVSEDIHNELVQRRENLRNSLAEQDNPPLIIMSESNARGLDFYFDVVFLWELPREVASYVHMAGRTGRLGRKGKVVTLVVKDLKKRVGLFESHLGVKFKYLADPDTLAPDDDEEDVRVEEEVDEEDEEDDEDYDDDYEQPPTRRS</sequence>
<dbReference type="Pfam" id="PF00271">
    <property type="entry name" value="Helicase_C"/>
    <property type="match status" value="1"/>
</dbReference>
<feature type="region of interest" description="Disordered" evidence="8">
    <location>
        <begin position="28"/>
        <end position="65"/>
    </location>
</feature>
<accession>L1IIC7</accession>
<dbReference type="GO" id="GO:0003724">
    <property type="term" value="F:RNA helicase activity"/>
    <property type="evidence" value="ECO:0007669"/>
    <property type="project" value="UniProtKB-EC"/>
</dbReference>
<dbReference type="CDD" id="cd00268">
    <property type="entry name" value="DEADc"/>
    <property type="match status" value="1"/>
</dbReference>
<dbReference type="EMBL" id="JH993083">
    <property type="protein sequence ID" value="EKX35832.1"/>
    <property type="molecule type" value="Genomic_DNA"/>
</dbReference>
<feature type="compositionally biased region" description="Acidic residues" evidence="8">
    <location>
        <begin position="585"/>
        <end position="615"/>
    </location>
</feature>
<dbReference type="InterPro" id="IPR001650">
    <property type="entry name" value="Helicase_C-like"/>
</dbReference>
<dbReference type="PaxDb" id="55529-EKX35832"/>
<evidence type="ECO:0000256" key="7">
    <source>
        <dbReference type="RuleBase" id="RU365068"/>
    </source>
</evidence>
<evidence type="ECO:0000313" key="12">
    <source>
        <dbReference type="Proteomes" id="UP000011087"/>
    </source>
</evidence>
<dbReference type="InterPro" id="IPR011545">
    <property type="entry name" value="DEAD/DEAH_box_helicase_dom"/>
</dbReference>
<keyword evidence="3 7" id="KW-0378">Hydrolase</keyword>
<comment type="similarity">
    <text evidence="7">Belongs to the DEAD box helicase family.</text>
</comment>
<gene>
    <name evidence="10" type="ORF">GUITHDRAFT_117980</name>
</gene>
<feature type="region of interest" description="Disordered" evidence="8">
    <location>
        <begin position="580"/>
        <end position="622"/>
    </location>
</feature>
<dbReference type="GeneID" id="17292588"/>
<dbReference type="InterPro" id="IPR044742">
    <property type="entry name" value="DEAD/DEAH_RhlB"/>
</dbReference>
<proteinExistence type="inferred from homology"/>
<dbReference type="STRING" id="905079.L1IIC7"/>
<dbReference type="EC" id="3.6.4.13" evidence="7"/>
<dbReference type="GO" id="GO:0005524">
    <property type="term" value="F:ATP binding"/>
    <property type="evidence" value="ECO:0007669"/>
    <property type="project" value="UniProtKB-UniRule"/>
</dbReference>
<protein>
    <recommendedName>
        <fullName evidence="7">ATP-dependent RNA helicase</fullName>
        <ecNumber evidence="7">3.6.4.13</ecNumber>
    </recommendedName>
</protein>
<organism evidence="10">
    <name type="scientific">Guillardia theta (strain CCMP2712)</name>
    <name type="common">Cryptophyte</name>
    <dbReference type="NCBI Taxonomy" id="905079"/>
    <lineage>
        <taxon>Eukaryota</taxon>
        <taxon>Cryptophyceae</taxon>
        <taxon>Pyrenomonadales</taxon>
        <taxon>Geminigeraceae</taxon>
        <taxon>Guillardia</taxon>
    </lineage>
</organism>
<dbReference type="InterPro" id="IPR027417">
    <property type="entry name" value="P-loop_NTPase"/>
</dbReference>
<evidence type="ECO:0000256" key="8">
    <source>
        <dbReference type="SAM" id="MobiDB-lite"/>
    </source>
</evidence>
<dbReference type="Proteomes" id="UP000011087">
    <property type="component" value="Unassembled WGS sequence"/>
</dbReference>
<evidence type="ECO:0000313" key="10">
    <source>
        <dbReference type="EMBL" id="EKX35832.1"/>
    </source>
</evidence>
<dbReference type="GO" id="GO:0016787">
    <property type="term" value="F:hydrolase activity"/>
    <property type="evidence" value="ECO:0007669"/>
    <property type="project" value="UniProtKB-KW"/>
</dbReference>
<dbReference type="PROSITE" id="PS51192">
    <property type="entry name" value="HELICASE_ATP_BIND_1"/>
    <property type="match status" value="1"/>
</dbReference>
<name>L1IIC7_GUITC</name>
<dbReference type="OrthoDB" id="10256233at2759"/>
<reference evidence="12" key="2">
    <citation type="submission" date="2012-11" db="EMBL/GenBank/DDBJ databases">
        <authorList>
            <person name="Kuo A."/>
            <person name="Curtis B.A."/>
            <person name="Tanifuji G."/>
            <person name="Burki F."/>
            <person name="Gruber A."/>
            <person name="Irimia M."/>
            <person name="Maruyama S."/>
            <person name="Arias M.C."/>
            <person name="Ball S.G."/>
            <person name="Gile G.H."/>
            <person name="Hirakawa Y."/>
            <person name="Hopkins J.F."/>
            <person name="Rensing S.A."/>
            <person name="Schmutz J."/>
            <person name="Symeonidi A."/>
            <person name="Elias M."/>
            <person name="Eveleigh R.J."/>
            <person name="Herman E.K."/>
            <person name="Klute M.J."/>
            <person name="Nakayama T."/>
            <person name="Obornik M."/>
            <person name="Reyes-Prieto A."/>
            <person name="Armbrust E.V."/>
            <person name="Aves S.J."/>
            <person name="Beiko R.G."/>
            <person name="Coutinho P."/>
            <person name="Dacks J.B."/>
            <person name="Durnford D.G."/>
            <person name="Fast N.M."/>
            <person name="Green B.R."/>
            <person name="Grisdale C."/>
            <person name="Hempe F."/>
            <person name="Henrissat B."/>
            <person name="Hoppner M.P."/>
            <person name="Ishida K.-I."/>
            <person name="Kim E."/>
            <person name="Koreny L."/>
            <person name="Kroth P.G."/>
            <person name="Liu Y."/>
            <person name="Malik S.-B."/>
            <person name="Maier U.G."/>
            <person name="McRose D."/>
            <person name="Mock T."/>
            <person name="Neilson J.A."/>
            <person name="Onodera N.T."/>
            <person name="Poole A.M."/>
            <person name="Pritham E.J."/>
            <person name="Richards T.A."/>
            <person name="Rocap G."/>
            <person name="Roy S.W."/>
            <person name="Sarai C."/>
            <person name="Schaack S."/>
            <person name="Shirato S."/>
            <person name="Slamovits C.H."/>
            <person name="Spencer D.F."/>
            <person name="Suzuki S."/>
            <person name="Worden A.Z."/>
            <person name="Zauner S."/>
            <person name="Barry K."/>
            <person name="Bell C."/>
            <person name="Bharti A.K."/>
            <person name="Crow J.A."/>
            <person name="Grimwood J."/>
            <person name="Kramer R."/>
            <person name="Lindquist E."/>
            <person name="Lucas S."/>
            <person name="Salamov A."/>
            <person name="McFadden G.I."/>
            <person name="Lane C.E."/>
            <person name="Keeling P.J."/>
            <person name="Gray M.W."/>
            <person name="Grigoriev I.V."/>
            <person name="Archibald J.M."/>
        </authorList>
    </citation>
    <scope>NUCLEOTIDE SEQUENCE</scope>
    <source>
        <strain evidence="12">CCMP2712</strain>
    </source>
</reference>
<dbReference type="Pfam" id="PF00270">
    <property type="entry name" value="DEAD"/>
    <property type="match status" value="1"/>
</dbReference>